<evidence type="ECO:0000313" key="1">
    <source>
        <dbReference type="EMBL" id="VAW36648.1"/>
    </source>
</evidence>
<dbReference type="InterPro" id="IPR008949">
    <property type="entry name" value="Isoprenoid_synthase_dom_sf"/>
</dbReference>
<organism evidence="1">
    <name type="scientific">hydrothermal vent metagenome</name>
    <dbReference type="NCBI Taxonomy" id="652676"/>
    <lineage>
        <taxon>unclassified sequences</taxon>
        <taxon>metagenomes</taxon>
        <taxon>ecological metagenomes</taxon>
    </lineage>
</organism>
<dbReference type="EMBL" id="UOEU01000633">
    <property type="protein sequence ID" value="VAW36648.1"/>
    <property type="molecule type" value="Genomic_DNA"/>
</dbReference>
<dbReference type="PANTHER" id="PTHR11626:SF2">
    <property type="entry name" value="SQUALENE SYNTHASE"/>
    <property type="match status" value="1"/>
</dbReference>
<dbReference type="InterPro" id="IPR044844">
    <property type="entry name" value="Trans_IPPS_euk-type"/>
</dbReference>
<proteinExistence type="predicted"/>
<dbReference type="Pfam" id="PF00494">
    <property type="entry name" value="SQS_PSY"/>
    <property type="match status" value="1"/>
</dbReference>
<gene>
    <name evidence="1" type="ORF">MNBD_CHLOROFLEXI01-5062</name>
</gene>
<reference evidence="1" key="1">
    <citation type="submission" date="2018-06" db="EMBL/GenBank/DDBJ databases">
        <authorList>
            <person name="Zhirakovskaya E."/>
        </authorList>
    </citation>
    <scope>NUCLEOTIDE SEQUENCE</scope>
</reference>
<dbReference type="GO" id="GO:0045338">
    <property type="term" value="P:farnesyl diphosphate metabolic process"/>
    <property type="evidence" value="ECO:0007669"/>
    <property type="project" value="InterPro"/>
</dbReference>
<dbReference type="GO" id="GO:0051996">
    <property type="term" value="F:squalene synthase [NAD(P)H] activity"/>
    <property type="evidence" value="ECO:0007669"/>
    <property type="project" value="InterPro"/>
</dbReference>
<sequence>MKKSIGMLHGVSRTFALSIKQLPGPLSEATANAYLLLRVSDCLEDHETMSPQRKSSLLRLWADVLEGKETAAHFAESIADLDGNDPEVHVAQNGGLILDWLHQLPTALQEPILTRVCRTTLGMARWQDHGPFVEDEAALDDYMHEVAGRVGYLITDLFAWYSPYIRERQEELMPLARQCGLALQTVNIIRGIPKDHARGWVFVPQTYMQEVGLTRDTLLDPQRLDDSLLVVNKLTSKAVRHLNHGLDYITLFPRRFHGIRLSLMWPFFFAVATLKKSQGNADVLLAEAKIGRDQVKEIILQTKAFGWSNRWLAHYYRQLGQLPSDFTAVPT</sequence>
<dbReference type="AlphaFoldDB" id="A0A3B0UZP3"/>
<dbReference type="Gene3D" id="1.10.600.10">
    <property type="entry name" value="Farnesyl Diphosphate Synthase"/>
    <property type="match status" value="1"/>
</dbReference>
<name>A0A3B0UZP3_9ZZZZ</name>
<dbReference type="PANTHER" id="PTHR11626">
    <property type="entry name" value="FARNESYL-DIPHOSPHATE FARNESYLTRANSFERASE"/>
    <property type="match status" value="1"/>
</dbReference>
<protein>
    <recommendedName>
        <fullName evidence="2">Phytoene synthase</fullName>
    </recommendedName>
</protein>
<evidence type="ECO:0008006" key="2">
    <source>
        <dbReference type="Google" id="ProtNLM"/>
    </source>
</evidence>
<accession>A0A3B0UZP3</accession>
<dbReference type="SUPFAM" id="SSF48576">
    <property type="entry name" value="Terpenoid synthases"/>
    <property type="match status" value="1"/>
</dbReference>
<dbReference type="InterPro" id="IPR002060">
    <property type="entry name" value="Squ/phyt_synthse"/>
</dbReference>